<dbReference type="VEuPathDB" id="VectorBase:BGLB003376"/>
<evidence type="ECO:0000256" key="3">
    <source>
        <dbReference type="ARBA" id="ARBA00023242"/>
    </source>
</evidence>
<dbReference type="InterPro" id="IPR036612">
    <property type="entry name" value="KH_dom_type_1_sf"/>
</dbReference>
<keyword evidence="4" id="KW-0694">RNA-binding</keyword>
<keyword evidence="2" id="KW-0677">Repeat</keyword>
<protein>
    <submittedName>
        <fullName evidence="10">Far upstream element-binding protein 2-like isoform X6</fullName>
    </submittedName>
</protein>
<proteinExistence type="predicted"/>
<dbReference type="GO" id="GO:0005634">
    <property type="term" value="C:nucleus"/>
    <property type="evidence" value="ECO:0007669"/>
    <property type="project" value="UniProtKB-SubCell"/>
</dbReference>
<dbReference type="Pfam" id="PF09005">
    <property type="entry name" value="FUBP_C"/>
    <property type="match status" value="1"/>
</dbReference>
<feature type="compositionally biased region" description="Gly residues" evidence="5">
    <location>
        <begin position="405"/>
        <end position="420"/>
    </location>
</feature>
<feature type="domain" description="K Homology" evidence="6">
    <location>
        <begin position="125"/>
        <end position="195"/>
    </location>
</feature>
<feature type="region of interest" description="Disordered" evidence="5">
    <location>
        <begin position="512"/>
        <end position="539"/>
    </location>
</feature>
<evidence type="ECO:0000313" key="8">
    <source>
        <dbReference type="Proteomes" id="UP000076420"/>
    </source>
</evidence>
<dbReference type="InterPro" id="IPR015096">
    <property type="entry name" value="FUBP_C"/>
</dbReference>
<dbReference type="CDD" id="cd22397">
    <property type="entry name" value="KH-I_FUBP_rpt2"/>
    <property type="match status" value="1"/>
</dbReference>
<reference evidence="7" key="1">
    <citation type="submission" date="2020-05" db="UniProtKB">
        <authorList>
            <consortium name="EnsemblMetazoa"/>
        </authorList>
    </citation>
    <scope>IDENTIFICATION</scope>
    <source>
        <strain evidence="7">BB02</strain>
    </source>
</reference>
<evidence type="ECO:0000256" key="2">
    <source>
        <dbReference type="ARBA" id="ARBA00022737"/>
    </source>
</evidence>
<name>A0A2C9JJE5_BIOGL</name>
<evidence type="ECO:0000259" key="6">
    <source>
        <dbReference type="SMART" id="SM00322"/>
    </source>
</evidence>
<evidence type="ECO:0000313" key="9">
    <source>
        <dbReference type="Proteomes" id="UP001165740"/>
    </source>
</evidence>
<keyword evidence="9" id="KW-1185">Reference proteome</keyword>
<feature type="compositionally biased region" description="Gly residues" evidence="5">
    <location>
        <begin position="441"/>
        <end position="452"/>
    </location>
</feature>
<evidence type="ECO:0000256" key="1">
    <source>
        <dbReference type="ARBA" id="ARBA00004123"/>
    </source>
</evidence>
<accession>A0A2C9JJE5</accession>
<reference evidence="10" key="2">
    <citation type="submission" date="2025-04" db="UniProtKB">
        <authorList>
            <consortium name="RefSeq"/>
        </authorList>
    </citation>
    <scope>IDENTIFICATION</scope>
</reference>
<evidence type="ECO:0000313" key="7">
    <source>
        <dbReference type="EnsemblMetazoa" id="BGLB003376-PF"/>
    </source>
</evidence>
<gene>
    <name evidence="7" type="primary">106071520</name>
    <name evidence="10" type="synonym">LOC106071520</name>
</gene>
<dbReference type="GO" id="GO:0006355">
    <property type="term" value="P:regulation of DNA-templated transcription"/>
    <property type="evidence" value="ECO:0007669"/>
    <property type="project" value="InterPro"/>
</dbReference>
<dbReference type="OrthoDB" id="5204190at2759"/>
<dbReference type="Pfam" id="PF00013">
    <property type="entry name" value="KH_1"/>
    <property type="match status" value="3"/>
</dbReference>
<dbReference type="InterPro" id="IPR004088">
    <property type="entry name" value="KH_dom_type_1"/>
</dbReference>
<feature type="domain" description="K Homology" evidence="6">
    <location>
        <begin position="218"/>
        <end position="290"/>
    </location>
</feature>
<comment type="subcellular location">
    <subcellularLocation>
        <location evidence="1">Nucleus</location>
    </subcellularLocation>
</comment>
<evidence type="ECO:0000256" key="5">
    <source>
        <dbReference type="SAM" id="MobiDB-lite"/>
    </source>
</evidence>
<dbReference type="CDD" id="cd22398">
    <property type="entry name" value="KH-I_FUBP_rpt3"/>
    <property type="match status" value="1"/>
</dbReference>
<evidence type="ECO:0000256" key="4">
    <source>
        <dbReference type="PROSITE-ProRule" id="PRU00117"/>
    </source>
</evidence>
<dbReference type="PANTHER" id="PTHR10288">
    <property type="entry name" value="KH DOMAIN CONTAINING RNA BINDING PROTEIN"/>
    <property type="match status" value="1"/>
</dbReference>
<dbReference type="GeneID" id="106071520"/>
<dbReference type="GO" id="GO:0003723">
    <property type="term" value="F:RNA binding"/>
    <property type="evidence" value="ECO:0007669"/>
    <property type="project" value="UniProtKB-UniRule"/>
</dbReference>
<organism evidence="7 8">
    <name type="scientific">Biomphalaria glabrata</name>
    <name type="common">Bloodfluke planorb</name>
    <name type="synonym">Freshwater snail</name>
    <dbReference type="NCBI Taxonomy" id="6526"/>
    <lineage>
        <taxon>Eukaryota</taxon>
        <taxon>Metazoa</taxon>
        <taxon>Spiralia</taxon>
        <taxon>Lophotrochozoa</taxon>
        <taxon>Mollusca</taxon>
        <taxon>Gastropoda</taxon>
        <taxon>Heterobranchia</taxon>
        <taxon>Euthyneura</taxon>
        <taxon>Panpulmonata</taxon>
        <taxon>Hygrophila</taxon>
        <taxon>Lymnaeoidea</taxon>
        <taxon>Planorbidae</taxon>
        <taxon>Biomphalaria</taxon>
    </lineage>
</organism>
<dbReference type="Proteomes" id="UP000076420">
    <property type="component" value="Unassembled WGS sequence"/>
</dbReference>
<dbReference type="CDD" id="cd22396">
    <property type="entry name" value="KH-I_FUBP_rpt1"/>
    <property type="match status" value="1"/>
</dbReference>
<feature type="compositionally biased region" description="Low complexity" evidence="5">
    <location>
        <begin position="453"/>
        <end position="490"/>
    </location>
</feature>
<dbReference type="Proteomes" id="UP001165740">
    <property type="component" value="Chromosome 9"/>
</dbReference>
<dbReference type="SMART" id="SM00322">
    <property type="entry name" value="KH"/>
    <property type="match status" value="3"/>
</dbReference>
<dbReference type="Gene3D" id="3.30.1370.10">
    <property type="entry name" value="K Homology domain, type 1"/>
    <property type="match status" value="3"/>
</dbReference>
<dbReference type="RefSeq" id="XP_013087150.1">
    <property type="nucleotide sequence ID" value="XM_013231696.2"/>
</dbReference>
<dbReference type="PROSITE" id="PS50084">
    <property type="entry name" value="KH_TYPE_1"/>
    <property type="match status" value="3"/>
</dbReference>
<dbReference type="InterPro" id="IPR004087">
    <property type="entry name" value="KH_dom"/>
</dbReference>
<dbReference type="VEuPathDB" id="VectorBase:BGLAX_035787"/>
<dbReference type="AlphaFoldDB" id="A0A2C9JJE5"/>
<feature type="region of interest" description="Disordered" evidence="5">
    <location>
        <begin position="30"/>
        <end position="64"/>
    </location>
</feature>
<feature type="region of interest" description="Disordered" evidence="5">
    <location>
        <begin position="402"/>
        <end position="490"/>
    </location>
</feature>
<sequence length="595" mass="61344">MADNPGTTQFDGTSAFASAVARARQIAAKITPGAGDAQQQGTKRPLDDGASFGEPETKKIAGDSSIGAQLRAIADNQGYTPGSEAARDAARAAQEAAARINRQLGIQQDPNMQPQKPGPHAGLGMVTTEEHRVPDKMVGLIIGKGGEQITRLQADTGCKVQIAADSGGLPDRPCTLTGSPTAIMMCKQAMQQIIERGLGGGGGGGGPHMGGMDGMGEGGTVVEMNIPGSKVGLIIGKGGETIRQLQERAGVKMVMIQDSNAPSAQDKPLRISGEPSKCQRAKEMVLDLLAEKDGIPRPGGGNYNEFGSPMGHMGHGGGGGGGPNGMDIGVPRQGVGLVIGKGGDMIKKIQAETGAKVQFKQDDGQSQDRICSVTGPPDKVNQAVRMIQDLLAKANIMGSFYPKGHGPGGGPGGMMGGPGGPSGPPGGPGPQGGPGGPGPQGPGGYDQFGGQFGQPSQPPQQQYGGAPQGWNAYGNQYPQQQNMPNKQPNDANAAAWAAYYYATYGQQAAQQPAAPQQSAAPQQQPMQQQQPAQTSYAQPSELRVNHTINPQTGQPDYSQAWIEYYRSQGMIHEAQMVLQQVAANQAATQGGQPGQ</sequence>
<feature type="domain" description="K Homology" evidence="6">
    <location>
        <begin position="322"/>
        <end position="392"/>
    </location>
</feature>
<dbReference type="EnsemblMetazoa" id="BGLB003376-RF">
    <property type="protein sequence ID" value="BGLB003376-PF"/>
    <property type="gene ID" value="BGLB003376"/>
</dbReference>
<evidence type="ECO:0000313" key="10">
    <source>
        <dbReference type="RefSeq" id="XP_013087150.1"/>
    </source>
</evidence>
<dbReference type="SUPFAM" id="SSF54791">
    <property type="entry name" value="Eukaryotic type KH-domain (KH-domain type I)"/>
    <property type="match status" value="3"/>
</dbReference>
<keyword evidence="3" id="KW-0539">Nucleus</keyword>